<comment type="caution">
    <text evidence="2">The sequence shown here is derived from an EMBL/GenBank/DDBJ whole genome shotgun (WGS) entry which is preliminary data.</text>
</comment>
<reference evidence="2" key="1">
    <citation type="submission" date="2022-10" db="EMBL/GenBank/DDBJ databases">
        <title>Comparative genomic analysis of Cohnella hashimotonis sp. nov., isolated from the International Space Station.</title>
        <authorList>
            <person name="Simpson A."/>
            <person name="Venkateswaran K."/>
        </authorList>
    </citation>
    <scope>NUCLEOTIDE SEQUENCE</scope>
    <source>
        <strain evidence="2">DSM 28161</strain>
    </source>
</reference>
<evidence type="ECO:0000313" key="3">
    <source>
        <dbReference type="Proteomes" id="UP001153404"/>
    </source>
</evidence>
<feature type="compositionally biased region" description="Basic and acidic residues" evidence="1">
    <location>
        <begin position="144"/>
        <end position="160"/>
    </location>
</feature>
<evidence type="ECO:0000313" key="2">
    <source>
        <dbReference type="EMBL" id="MDG0813412.1"/>
    </source>
</evidence>
<proteinExistence type="predicted"/>
<organism evidence="2 3">
    <name type="scientific">Cohnella rhizosphaerae</name>
    <dbReference type="NCBI Taxonomy" id="1457232"/>
    <lineage>
        <taxon>Bacteria</taxon>
        <taxon>Bacillati</taxon>
        <taxon>Bacillota</taxon>
        <taxon>Bacilli</taxon>
        <taxon>Bacillales</taxon>
        <taxon>Paenibacillaceae</taxon>
        <taxon>Cohnella</taxon>
    </lineage>
</organism>
<accession>A0A9X4L4P5</accession>
<gene>
    <name evidence="2" type="ORF">OMP40_32110</name>
</gene>
<dbReference type="Proteomes" id="UP001153404">
    <property type="component" value="Unassembled WGS sequence"/>
</dbReference>
<feature type="region of interest" description="Disordered" evidence="1">
    <location>
        <begin position="131"/>
        <end position="181"/>
    </location>
</feature>
<protein>
    <submittedName>
        <fullName evidence="2">Uncharacterized protein</fullName>
    </submittedName>
</protein>
<keyword evidence="3" id="KW-1185">Reference proteome</keyword>
<evidence type="ECO:0000256" key="1">
    <source>
        <dbReference type="SAM" id="MobiDB-lite"/>
    </source>
</evidence>
<sequence>MTLCPASSQLPPLGQIPCFAQLEDVGGQRHPAFAFVVLECAVAQIGDRKSEIAGLRRRFVQLAAQHRERERRHLSVDLKRQIERLPLDFVFVFRPPLFERSQIPRRRFGIARIQMRDERFRLRGRLVRARRLSRGRQGRGGSHRPAEHGKQHEHREDRFCGRPSMLLQCKSSPPRALIRST</sequence>
<name>A0A9X4L4P5_9BACL</name>
<dbReference type="AlphaFoldDB" id="A0A9X4L4P5"/>
<dbReference type="RefSeq" id="WP_277537324.1">
    <property type="nucleotide sequence ID" value="NZ_JAPDIA010000008.1"/>
</dbReference>
<dbReference type="EMBL" id="JAPDIA010000008">
    <property type="protein sequence ID" value="MDG0813412.1"/>
    <property type="molecule type" value="Genomic_DNA"/>
</dbReference>